<dbReference type="OrthoDB" id="7851333at2"/>
<keyword evidence="1" id="KW-0472">Membrane</keyword>
<dbReference type="STRING" id="1114924.SAMN05216258_110231"/>
<dbReference type="EMBL" id="FOQH01000010">
    <property type="protein sequence ID" value="SFI89743.1"/>
    <property type="molecule type" value="Genomic_DNA"/>
</dbReference>
<accession>A0A1I3LYG1</accession>
<evidence type="ECO:0000313" key="2">
    <source>
        <dbReference type="EMBL" id="SFI89743.1"/>
    </source>
</evidence>
<sequence length="191" mass="19662">MSEGMGGTWPGMGGGSGAALLARWAETLIAGALAVTLLGVGVSAGLNGGWLGWGIAALGLPAAAWAVVAFSRGRLKGAGEGPGVVEVAEGRIAYLAPEGHEQFWGGVVRVEELWTVEAVLLKRNAGLAWRLRPIDGLPVVISVGARGADRIPEALTALPGFSVMRAAKAFEHGGLGVRPIWRRSVHGRGFL</sequence>
<evidence type="ECO:0000313" key="3">
    <source>
        <dbReference type="Proteomes" id="UP000199377"/>
    </source>
</evidence>
<proteinExistence type="predicted"/>
<dbReference type="Proteomes" id="UP000199377">
    <property type="component" value="Unassembled WGS sequence"/>
</dbReference>
<protein>
    <submittedName>
        <fullName evidence="2">Uncharacterized protein</fullName>
    </submittedName>
</protein>
<organism evidence="2 3">
    <name type="scientific">Albimonas pacifica</name>
    <dbReference type="NCBI Taxonomy" id="1114924"/>
    <lineage>
        <taxon>Bacteria</taxon>
        <taxon>Pseudomonadati</taxon>
        <taxon>Pseudomonadota</taxon>
        <taxon>Alphaproteobacteria</taxon>
        <taxon>Rhodobacterales</taxon>
        <taxon>Paracoccaceae</taxon>
        <taxon>Albimonas</taxon>
    </lineage>
</organism>
<dbReference type="RefSeq" id="WP_143103407.1">
    <property type="nucleotide sequence ID" value="NZ_FOQH01000010.1"/>
</dbReference>
<name>A0A1I3LYG1_9RHOB</name>
<reference evidence="2 3" key="1">
    <citation type="submission" date="2016-10" db="EMBL/GenBank/DDBJ databases">
        <authorList>
            <person name="de Groot N.N."/>
        </authorList>
    </citation>
    <scope>NUCLEOTIDE SEQUENCE [LARGE SCALE GENOMIC DNA]</scope>
    <source>
        <strain evidence="2 3">CGMCC 1.11030</strain>
    </source>
</reference>
<keyword evidence="1" id="KW-1133">Transmembrane helix</keyword>
<keyword evidence="3" id="KW-1185">Reference proteome</keyword>
<evidence type="ECO:0000256" key="1">
    <source>
        <dbReference type="SAM" id="Phobius"/>
    </source>
</evidence>
<gene>
    <name evidence="2" type="ORF">SAMN05216258_110231</name>
</gene>
<dbReference type="AlphaFoldDB" id="A0A1I3LYG1"/>
<feature type="transmembrane region" description="Helical" evidence="1">
    <location>
        <begin position="50"/>
        <end position="70"/>
    </location>
</feature>
<feature type="transmembrane region" description="Helical" evidence="1">
    <location>
        <begin position="21"/>
        <end position="44"/>
    </location>
</feature>
<keyword evidence="1" id="KW-0812">Transmembrane</keyword>